<comment type="caution">
    <text evidence="4">The sequence shown here is derived from an EMBL/GenBank/DDBJ whole genome shotgun (WGS) entry which is preliminary data.</text>
</comment>
<keyword evidence="5" id="KW-1185">Reference proteome</keyword>
<organism evidence="4 5">
    <name type="scientific">Albidovulum inexpectatum</name>
    <dbReference type="NCBI Taxonomy" id="196587"/>
    <lineage>
        <taxon>Bacteria</taxon>
        <taxon>Pseudomonadati</taxon>
        <taxon>Pseudomonadota</taxon>
        <taxon>Alphaproteobacteria</taxon>
        <taxon>Rhodobacterales</taxon>
        <taxon>Paracoccaceae</taxon>
        <taxon>Albidovulum</taxon>
    </lineage>
</organism>
<evidence type="ECO:0000259" key="2">
    <source>
        <dbReference type="Pfam" id="PF13550"/>
    </source>
</evidence>
<dbReference type="OrthoDB" id="8445115at2"/>
<dbReference type="Pfam" id="PF13550">
    <property type="entry name" value="Phage-tail_3"/>
    <property type="match status" value="1"/>
</dbReference>
<reference evidence="4 5" key="1">
    <citation type="submission" date="2018-01" db="EMBL/GenBank/DDBJ databases">
        <title>Genomic Encyclopedia of Archaeal and Bacterial Type Strains, Phase II (KMG-II): from individual species to whole genera.</title>
        <authorList>
            <person name="Goeker M."/>
        </authorList>
    </citation>
    <scope>NUCLEOTIDE SEQUENCE [LARGE SCALE GENOMIC DNA]</scope>
    <source>
        <strain evidence="4 5">DSM 12048</strain>
    </source>
</reference>
<dbReference type="Proteomes" id="UP000239736">
    <property type="component" value="Unassembled WGS sequence"/>
</dbReference>
<dbReference type="RefSeq" id="WP_104072235.1">
    <property type="nucleotide sequence ID" value="NZ_PRDS01000009.1"/>
</dbReference>
<evidence type="ECO:0000313" key="4">
    <source>
        <dbReference type="EMBL" id="PPB79751.1"/>
    </source>
</evidence>
<feature type="domain" description="GTA TIM-barrel-like" evidence="1">
    <location>
        <begin position="498"/>
        <end position="793"/>
    </location>
</feature>
<evidence type="ECO:0000313" key="5">
    <source>
        <dbReference type="Proteomes" id="UP000239736"/>
    </source>
</evidence>
<dbReference type="InterPro" id="IPR025195">
    <property type="entry name" value="GTA_TIM_dom"/>
</dbReference>
<accession>A0A2S5JEB0</accession>
<dbReference type="CDD" id="cd19607">
    <property type="entry name" value="GTA_TIM-barrel-like"/>
    <property type="match status" value="1"/>
</dbReference>
<protein>
    <submittedName>
        <fullName evidence="4">Putative tail protein</fullName>
    </submittedName>
</protein>
<sequence>MGTLILGAAGSAIGAAFGGTILGLSGAAIGGMIGSAIGSVVDSMILSSLAPAQRIEGARLDSLRLTSSTEGAVIPRVYGRMRIGGNVIWATDFREEKKTKKSGGKGGGPKVKTTTYTYYASFAVALCDGPIRGIGRIWADGELLDTSKVTLRWYPGDEAQLPDPFIEAKMGAGNAPAYRGTAYVVFEELNLTDYGNRIPQLTFEVFAGVDGDLGAPSVTIGPGHGEFAYDPKPVDAKPYVSGGLLSRLNRILGSGSEVEFLALADLLRARNDPFGDQMQSAYTALGFIQAVKKIQEAKKKKNYVNVSAGGTVADYVTSMDALEAAAEGLQAVTLPVAWIADDLRCWNTKIKPAVSDDEIITSREWRVDGLHRWNARIVSQIDGLPAYGGTPNDASVIDAIADLQSRGLRVTLAPKLLMDVPAFRPTPYSTANDTFYGTQPPYPDARLITVSQAPGYPNTADKTSNAGSQIATFFGAAQPSDFTRSGSAVTYAGPSSDWGYRRFILHYAHLCAAAGGVDTFLIGSGMRGLTIVRDDTGAHPAVQQLIQLAADVRSILGPSVKIGYAADWNEYGAYVPTDGSGDVLFPLDPLWADANIDFVGINWRAPLSDWRDGFEHADAQAGWPSIYDRAYLQANIDGGEGFDWYYASQADRDAQIRTPITDPGGKPWVFRQKDIVNWWSNPHHARPGGVESGTPTAWVPESKPIRFTEVSCPAVDRGSNEPDLHVSPTSMPLPRYSRGWRDDQIQRAYLDAVLGYWSDPAHNPTSSVYGGRMIDTDETVVARWDVRPYPWFPTLEDRWADADRWRLGPWLTGRLGAASLPALVRHLCLRAGLPADRVDVSGLWGAVDGYVISALESPRASIETLARHFGFDAVETGGVIRFVMRGREPVARLGHDDLVEPGEGDVIEFTRAQETELPQAIQWQLARADEDYDYAVVEARRITVDSARVTTETHPVAVPPEEAEKRVRRALAETWIGRETATLRLPPSRLAVDPADVIEIEHDGRVLPWRVVSTADGEDRALELVRHDRWVYDRPPGEAREARVQSLPVARPPIAAIMDMPQLSEDYAAHRPLVFGWARPWPGSLALYRSASTDGWELVTTIDAPAVIGYLDQSLPAGPTSRWDLANEIVLTLEEGQLTSATDLSVLGGANALAIQSADGVWEVVQFGEATLIGTNQYRLARLLRGQRGTEHAMGNPTPAGAVAVLLDEAVVPVPIAETDIGIPWNWRIGPASEPVSSDAYDEFSFTPGGVGLRPFSPVHPVQVWRAPHSQGDLTISWIRRSRALAADSWNSVEVPLLDTPEAYEVEILQGAAVKRVLTATTASVVYTQAQQVADFGAALARGDTLDVRIYQLSNAVGRGYPLAATIVI</sequence>
<dbReference type="Gene3D" id="3.20.20.80">
    <property type="entry name" value="Glycosidases"/>
    <property type="match status" value="1"/>
</dbReference>
<gene>
    <name evidence="4" type="ORF">LV82_02542</name>
</gene>
<dbReference type="Pfam" id="PF13547">
    <property type="entry name" value="GTA_TIM"/>
    <property type="match status" value="1"/>
</dbReference>
<evidence type="ECO:0000259" key="1">
    <source>
        <dbReference type="Pfam" id="PF13547"/>
    </source>
</evidence>
<feature type="domain" description="Rcc01698-like C-terminal" evidence="3">
    <location>
        <begin position="1106"/>
        <end position="1204"/>
    </location>
</feature>
<dbReference type="InterPro" id="IPR056490">
    <property type="entry name" value="Rcc01698_C"/>
</dbReference>
<dbReference type="InterPro" id="IPR032876">
    <property type="entry name" value="J_dom"/>
</dbReference>
<dbReference type="Pfam" id="PF23666">
    <property type="entry name" value="Rcc01698_C"/>
    <property type="match status" value="1"/>
</dbReference>
<feature type="domain" description="Tip attachment protein J" evidence="2">
    <location>
        <begin position="856"/>
        <end position="1013"/>
    </location>
</feature>
<dbReference type="EMBL" id="PRDS01000009">
    <property type="protein sequence ID" value="PPB79751.1"/>
    <property type="molecule type" value="Genomic_DNA"/>
</dbReference>
<evidence type="ECO:0000259" key="3">
    <source>
        <dbReference type="Pfam" id="PF23666"/>
    </source>
</evidence>
<name>A0A2S5JEB0_9RHOB</name>
<proteinExistence type="predicted"/>